<dbReference type="EMBL" id="JAGFNK010000026">
    <property type="protein sequence ID" value="KAI9511159.1"/>
    <property type="molecule type" value="Genomic_DNA"/>
</dbReference>
<dbReference type="Proteomes" id="UP001207468">
    <property type="component" value="Unassembled WGS sequence"/>
</dbReference>
<reference evidence="1" key="1">
    <citation type="submission" date="2021-03" db="EMBL/GenBank/DDBJ databases">
        <title>Evolutionary priming and transition to the ectomycorrhizal habit in an iconic lineage of mushroom-forming fungi: is preadaptation a requirement?</title>
        <authorList>
            <consortium name="DOE Joint Genome Institute"/>
            <person name="Looney B.P."/>
            <person name="Miyauchi S."/>
            <person name="Morin E."/>
            <person name="Drula E."/>
            <person name="Courty P.E."/>
            <person name="Chicoki N."/>
            <person name="Fauchery L."/>
            <person name="Kohler A."/>
            <person name="Kuo A."/>
            <person name="LaButti K."/>
            <person name="Pangilinan J."/>
            <person name="Lipzen A."/>
            <person name="Riley R."/>
            <person name="Andreopoulos W."/>
            <person name="He G."/>
            <person name="Johnson J."/>
            <person name="Barry K.W."/>
            <person name="Grigoriev I.V."/>
            <person name="Nagy L."/>
            <person name="Hibbett D."/>
            <person name="Henrissat B."/>
            <person name="Matheny P.B."/>
            <person name="Labbe J."/>
            <person name="Martin A.F."/>
        </authorList>
    </citation>
    <scope>NUCLEOTIDE SEQUENCE</scope>
    <source>
        <strain evidence="1">BPL698</strain>
    </source>
</reference>
<proteinExistence type="predicted"/>
<comment type="caution">
    <text evidence="1">The sequence shown here is derived from an EMBL/GenBank/DDBJ whole genome shotgun (WGS) entry which is preliminary data.</text>
</comment>
<keyword evidence="2" id="KW-1185">Reference proteome</keyword>
<organism evidence="1 2">
    <name type="scientific">Russula earlei</name>
    <dbReference type="NCBI Taxonomy" id="71964"/>
    <lineage>
        <taxon>Eukaryota</taxon>
        <taxon>Fungi</taxon>
        <taxon>Dikarya</taxon>
        <taxon>Basidiomycota</taxon>
        <taxon>Agaricomycotina</taxon>
        <taxon>Agaricomycetes</taxon>
        <taxon>Russulales</taxon>
        <taxon>Russulaceae</taxon>
        <taxon>Russula</taxon>
    </lineage>
</organism>
<accession>A0ACC0UHF1</accession>
<gene>
    <name evidence="1" type="ORF">F5148DRAFT_1173068</name>
</gene>
<evidence type="ECO:0000313" key="1">
    <source>
        <dbReference type="EMBL" id="KAI9511159.1"/>
    </source>
</evidence>
<name>A0ACC0UHF1_9AGAM</name>
<evidence type="ECO:0000313" key="2">
    <source>
        <dbReference type="Proteomes" id="UP001207468"/>
    </source>
</evidence>
<sequence length="119" mass="13111">MRTCSVFAIFCIAVGVAPSLALPPRSDPSTFDDSTGRTFLHADFPGWLSLRRARRDRYAPASSDSAGPSHGEGSVGSPWLQGELSPGEWQRQILEEKKALAARLLEMERQRGRSKNEKP</sequence>
<protein>
    <submittedName>
        <fullName evidence="1">Uncharacterized protein</fullName>
    </submittedName>
</protein>